<name>A0A4Y2G0S4_ARAVE</name>
<reference evidence="1 2" key="1">
    <citation type="journal article" date="2019" name="Sci. Rep.">
        <title>Orb-weaving spider Araneus ventricosus genome elucidates the spidroin gene catalogue.</title>
        <authorList>
            <person name="Kono N."/>
            <person name="Nakamura H."/>
            <person name="Ohtoshi R."/>
            <person name="Moran D.A.P."/>
            <person name="Shinohara A."/>
            <person name="Yoshida Y."/>
            <person name="Fujiwara M."/>
            <person name="Mori M."/>
            <person name="Tomita M."/>
            <person name="Arakawa K."/>
        </authorList>
    </citation>
    <scope>NUCLEOTIDE SEQUENCE [LARGE SCALE GENOMIC DNA]</scope>
</reference>
<evidence type="ECO:0000313" key="1">
    <source>
        <dbReference type="EMBL" id="GBM46877.1"/>
    </source>
</evidence>
<gene>
    <name evidence="1" type="ORF">AVEN_10720_1</name>
</gene>
<accession>A0A4Y2G0S4</accession>
<protein>
    <submittedName>
        <fullName evidence="1">Uncharacterized protein</fullName>
    </submittedName>
</protein>
<evidence type="ECO:0000313" key="2">
    <source>
        <dbReference type="Proteomes" id="UP000499080"/>
    </source>
</evidence>
<dbReference type="AlphaFoldDB" id="A0A4Y2G0S4"/>
<dbReference type="EMBL" id="BGPR01001157">
    <property type="protein sequence ID" value="GBM46877.1"/>
    <property type="molecule type" value="Genomic_DNA"/>
</dbReference>
<keyword evidence="2" id="KW-1185">Reference proteome</keyword>
<dbReference type="Proteomes" id="UP000499080">
    <property type="component" value="Unassembled WGS sequence"/>
</dbReference>
<sequence length="123" mass="14076">MENYSFNKARYYGDWMDMNWIFEGILYLLDVTTEILELSTYPKYACDKSFLTPPSNLFFLIASYYQGSPGSDFNTSLLNSLILWQLLLVPLKPGLLGRKTHELDSPNLGGHLLHHLTPALTFP</sequence>
<organism evidence="1 2">
    <name type="scientific">Araneus ventricosus</name>
    <name type="common">Orbweaver spider</name>
    <name type="synonym">Epeira ventricosa</name>
    <dbReference type="NCBI Taxonomy" id="182803"/>
    <lineage>
        <taxon>Eukaryota</taxon>
        <taxon>Metazoa</taxon>
        <taxon>Ecdysozoa</taxon>
        <taxon>Arthropoda</taxon>
        <taxon>Chelicerata</taxon>
        <taxon>Arachnida</taxon>
        <taxon>Araneae</taxon>
        <taxon>Araneomorphae</taxon>
        <taxon>Entelegynae</taxon>
        <taxon>Araneoidea</taxon>
        <taxon>Araneidae</taxon>
        <taxon>Araneus</taxon>
    </lineage>
</organism>
<comment type="caution">
    <text evidence="1">The sequence shown here is derived from an EMBL/GenBank/DDBJ whole genome shotgun (WGS) entry which is preliminary data.</text>
</comment>
<proteinExistence type="predicted"/>